<evidence type="ECO:0000256" key="1">
    <source>
        <dbReference type="SAM" id="MobiDB-lite"/>
    </source>
</evidence>
<comment type="caution">
    <text evidence="2">The sequence shown here is derived from an EMBL/GenBank/DDBJ whole genome shotgun (WGS) entry which is preliminary data.</text>
</comment>
<feature type="region of interest" description="Disordered" evidence="1">
    <location>
        <begin position="1"/>
        <end position="25"/>
    </location>
</feature>
<evidence type="ECO:0000313" key="3">
    <source>
        <dbReference type="Proteomes" id="UP000308267"/>
    </source>
</evidence>
<dbReference type="EMBL" id="SJOL01006454">
    <property type="protein sequence ID" value="TGZ66422.1"/>
    <property type="molecule type" value="Genomic_DNA"/>
</dbReference>
<evidence type="ECO:0000313" key="2">
    <source>
        <dbReference type="EMBL" id="TGZ66422.1"/>
    </source>
</evidence>
<name>A0A4S2LRK4_OPIFE</name>
<dbReference type="Proteomes" id="UP000308267">
    <property type="component" value="Unassembled WGS sequence"/>
</dbReference>
<organism evidence="2 3">
    <name type="scientific">Opisthorchis felineus</name>
    <dbReference type="NCBI Taxonomy" id="147828"/>
    <lineage>
        <taxon>Eukaryota</taxon>
        <taxon>Metazoa</taxon>
        <taxon>Spiralia</taxon>
        <taxon>Lophotrochozoa</taxon>
        <taxon>Platyhelminthes</taxon>
        <taxon>Trematoda</taxon>
        <taxon>Digenea</taxon>
        <taxon>Opisthorchiida</taxon>
        <taxon>Opisthorchiata</taxon>
        <taxon>Opisthorchiidae</taxon>
        <taxon>Opisthorchis</taxon>
    </lineage>
</organism>
<accession>A0A4S2LRK4</accession>
<protein>
    <submittedName>
        <fullName evidence="2">Uncharacterized protein</fullName>
    </submittedName>
</protein>
<sequence length="127" mass="14567">MYHSAVEQQAEEQYTSSKPHREPHHDIHIGETRKIMGLRAPPGSGLQFKASDLSHRFASTKGVQVPTVFVVLSPSEKLLYKFTVLEDQQNITNTFSLQVLQDCTYDLPWSSCVFRYERCNNRKLPLS</sequence>
<dbReference type="AlphaFoldDB" id="A0A4S2LRK4"/>
<gene>
    <name evidence="2" type="ORF">CRM22_005352</name>
</gene>
<reference evidence="2 3" key="1">
    <citation type="journal article" date="2019" name="BMC Genomics">
        <title>New insights from Opisthorchis felineus genome: update on genomics of the epidemiologically important liver flukes.</title>
        <authorList>
            <person name="Ershov N.I."/>
            <person name="Mordvinov V.A."/>
            <person name="Prokhortchouk E.B."/>
            <person name="Pakharukova M.Y."/>
            <person name="Gunbin K.V."/>
            <person name="Ustyantsev K."/>
            <person name="Genaev M.A."/>
            <person name="Blinov A.G."/>
            <person name="Mazur A."/>
            <person name="Boulygina E."/>
            <person name="Tsygankova S."/>
            <person name="Khrameeva E."/>
            <person name="Chekanov N."/>
            <person name="Fan G."/>
            <person name="Xiao A."/>
            <person name="Zhang H."/>
            <person name="Xu X."/>
            <person name="Yang H."/>
            <person name="Solovyev V."/>
            <person name="Lee S.M."/>
            <person name="Liu X."/>
            <person name="Afonnikov D.A."/>
            <person name="Skryabin K.G."/>
        </authorList>
    </citation>
    <scope>NUCLEOTIDE SEQUENCE [LARGE SCALE GENOMIC DNA]</scope>
    <source>
        <strain evidence="2">AK-0245</strain>
        <tissue evidence="2">Whole organism</tissue>
    </source>
</reference>
<keyword evidence="3" id="KW-1185">Reference proteome</keyword>
<proteinExistence type="predicted"/>